<feature type="transmembrane region" description="Helical" evidence="1">
    <location>
        <begin position="59"/>
        <end position="79"/>
    </location>
</feature>
<protein>
    <submittedName>
        <fullName evidence="3">Acyltransferase</fullName>
    </submittedName>
</protein>
<keyword evidence="3" id="KW-0808">Transferase</keyword>
<organism evidence="3 4">
    <name type="scientific">Catenibacterium faecis</name>
    <dbReference type="NCBI Taxonomy" id="2764323"/>
    <lineage>
        <taxon>Bacteria</taxon>
        <taxon>Bacillati</taxon>
        <taxon>Bacillota</taxon>
        <taxon>Erysipelotrichia</taxon>
        <taxon>Erysipelotrichales</taxon>
        <taxon>Coprobacillaceae</taxon>
        <taxon>Catenibacterium</taxon>
    </lineage>
</organism>
<feature type="transmembrane region" description="Helical" evidence="1">
    <location>
        <begin position="195"/>
        <end position="211"/>
    </location>
</feature>
<keyword evidence="4" id="KW-1185">Reference proteome</keyword>
<evidence type="ECO:0000259" key="2">
    <source>
        <dbReference type="Pfam" id="PF01757"/>
    </source>
</evidence>
<keyword evidence="1" id="KW-0812">Transmembrane</keyword>
<keyword evidence="1" id="KW-0472">Membrane</keyword>
<feature type="transmembrane region" description="Helical" evidence="1">
    <location>
        <begin position="143"/>
        <end position="162"/>
    </location>
</feature>
<evidence type="ECO:0000256" key="1">
    <source>
        <dbReference type="SAM" id="Phobius"/>
    </source>
</evidence>
<feature type="domain" description="Acyltransferase 3" evidence="2">
    <location>
        <begin position="34"/>
        <end position="323"/>
    </location>
</feature>
<gene>
    <name evidence="3" type="ORF">H8909_03530</name>
</gene>
<feature type="transmembrane region" description="Helical" evidence="1">
    <location>
        <begin position="246"/>
        <end position="264"/>
    </location>
</feature>
<dbReference type="RefSeq" id="WP_187011865.1">
    <property type="nucleotide sequence ID" value="NZ_JACRWG010000008.1"/>
</dbReference>
<feature type="transmembrane region" description="Helical" evidence="1">
    <location>
        <begin position="223"/>
        <end position="240"/>
    </location>
</feature>
<dbReference type="Proteomes" id="UP000603474">
    <property type="component" value="Unassembled WGS sequence"/>
</dbReference>
<evidence type="ECO:0000313" key="4">
    <source>
        <dbReference type="Proteomes" id="UP000603474"/>
    </source>
</evidence>
<dbReference type="InterPro" id="IPR002656">
    <property type="entry name" value="Acyl_transf_3_dom"/>
</dbReference>
<proteinExistence type="predicted"/>
<dbReference type="GO" id="GO:0016746">
    <property type="term" value="F:acyltransferase activity"/>
    <property type="evidence" value="ECO:0007669"/>
    <property type="project" value="UniProtKB-KW"/>
</dbReference>
<accession>A0ABR7K9D2</accession>
<keyword evidence="3" id="KW-0012">Acyltransferase</keyword>
<keyword evidence="1" id="KW-1133">Transmembrane helix</keyword>
<name>A0ABR7K9D2_9FIRM</name>
<dbReference type="EMBL" id="JACRWG010000008">
    <property type="protein sequence ID" value="MBC6009323.1"/>
    <property type="molecule type" value="Genomic_DNA"/>
</dbReference>
<comment type="caution">
    <text evidence="3">The sequence shown here is derived from an EMBL/GenBank/DDBJ whole genome shotgun (WGS) entry which is preliminary data.</text>
</comment>
<reference evidence="3 4" key="1">
    <citation type="submission" date="2020-08" db="EMBL/GenBank/DDBJ databases">
        <authorList>
            <person name="Liu C."/>
            <person name="Sun Q."/>
        </authorList>
    </citation>
    <scope>NUCLEOTIDE SEQUENCE [LARGE SCALE GENOMIC DNA]</scope>
    <source>
        <strain evidence="3 4">NSJ-22</strain>
    </source>
</reference>
<feature type="transmembrane region" description="Helical" evidence="1">
    <location>
        <begin position="169"/>
        <end position="189"/>
    </location>
</feature>
<dbReference type="Pfam" id="PF01757">
    <property type="entry name" value="Acyl_transf_3"/>
    <property type="match status" value="1"/>
</dbReference>
<feature type="transmembrane region" description="Helical" evidence="1">
    <location>
        <begin position="36"/>
        <end position="53"/>
    </location>
</feature>
<sequence length="336" mass="39615">MNIVLILACMAVFYNIDLLGYNSEYLSVQQTKNLKGIFTLIVLFHHLAIFASVGDVYNIFINSGYIAVGGFLFISGYGLMYQYMHKGRNYVKSFPKRRILTILIPSVVMAIAYFVLKQYRYGYTLGALIYDFKRGASVISNGWYINAIIYFYIAFFISMLLCELIKKRRIMIIFTFIFTYLYIFLCMKFKFEDHWFSAAFAFYFGILWAMFKSQIDSNLKKSIPIIIGCLFIFYYVLNVFTPFKYGWMEFKCLMYLAIIVILGMRIKLQSPLMEWVEDHSLEIYLVHGLFFEILRNNHINIVDNFEFMVTLLILTFISSYVLHKIFTFINKKIINS</sequence>
<evidence type="ECO:0000313" key="3">
    <source>
        <dbReference type="EMBL" id="MBC6009323.1"/>
    </source>
</evidence>
<feature type="transmembrane region" description="Helical" evidence="1">
    <location>
        <begin position="305"/>
        <end position="322"/>
    </location>
</feature>
<feature type="transmembrane region" description="Helical" evidence="1">
    <location>
        <begin position="99"/>
        <end position="116"/>
    </location>
</feature>